<proteinExistence type="predicted"/>
<dbReference type="KEGG" id="dni:HX89_06625"/>
<dbReference type="AlphaFoldDB" id="A0A075JP13"/>
<protein>
    <submittedName>
        <fullName evidence="7">Transposase</fullName>
    </submittedName>
</protein>
<dbReference type="PANTHER" id="PTHR46889">
    <property type="entry name" value="TRANSPOSASE INSF FOR INSERTION SEQUENCE IS3B-RELATED"/>
    <property type="match status" value="1"/>
</dbReference>
<evidence type="ECO:0000259" key="2">
    <source>
        <dbReference type="PROSITE" id="PS50994"/>
    </source>
</evidence>
<dbReference type="PANTHER" id="PTHR46889:SF5">
    <property type="entry name" value="INTEGRASE PROTEIN"/>
    <property type="match status" value="1"/>
</dbReference>
<dbReference type="Pfam" id="PF13276">
    <property type="entry name" value="HTH_21"/>
    <property type="match status" value="1"/>
</dbReference>
<dbReference type="GO" id="GO:0015074">
    <property type="term" value="P:DNA integration"/>
    <property type="evidence" value="ECO:0007669"/>
    <property type="project" value="InterPro"/>
</dbReference>
<dbReference type="KEGG" id="dni:HX89_00860"/>
<evidence type="ECO:0000313" key="4">
    <source>
        <dbReference type="EMBL" id="AIF40395.1"/>
    </source>
</evidence>
<keyword evidence="7" id="KW-0614">Plasmid</keyword>
<dbReference type="EMBL" id="CP008889">
    <property type="protein sequence ID" value="AIF39785.1"/>
    <property type="molecule type" value="Genomic_DNA"/>
</dbReference>
<dbReference type="EMBL" id="CP008889">
    <property type="protein sequence ID" value="AIF40395.1"/>
    <property type="molecule type" value="Genomic_DNA"/>
</dbReference>
<dbReference type="EMBL" id="CP008890">
    <property type="protein sequence ID" value="AIF41903.1"/>
    <property type="molecule type" value="Genomic_DNA"/>
</dbReference>
<dbReference type="Proteomes" id="UP000027986">
    <property type="component" value="Plasmid unnamed"/>
</dbReference>
<dbReference type="Proteomes" id="UP000027986">
    <property type="component" value="Chromosome"/>
</dbReference>
<dbReference type="EMBL" id="CP008889">
    <property type="protein sequence ID" value="AIF40721.1"/>
    <property type="molecule type" value="Genomic_DNA"/>
</dbReference>
<dbReference type="KEGG" id="dni:HX89_14475"/>
<dbReference type="Gene3D" id="3.30.420.10">
    <property type="entry name" value="Ribonuclease H-like superfamily/Ribonuclease H"/>
    <property type="match status" value="1"/>
</dbReference>
<dbReference type="InterPro" id="IPR048020">
    <property type="entry name" value="Transpos_IS3"/>
</dbReference>
<dbReference type="EMBL" id="CP008889">
    <property type="protein sequence ID" value="AIF40669.1"/>
    <property type="molecule type" value="Genomic_DNA"/>
</dbReference>
<dbReference type="InterPro" id="IPR025948">
    <property type="entry name" value="HTH-like_dom"/>
</dbReference>
<comment type="function">
    <text evidence="1">Involved in the transposition of the insertion sequence.</text>
</comment>
<dbReference type="InterPro" id="IPR050900">
    <property type="entry name" value="Transposase_IS3/IS150/IS904"/>
</dbReference>
<dbReference type="PROSITE" id="PS50994">
    <property type="entry name" value="INTEGRASE"/>
    <property type="match status" value="1"/>
</dbReference>
<organism evidence="7 8">
    <name type="scientific">Dermacoccus nishinomiyaensis</name>
    <dbReference type="NCBI Taxonomy" id="1274"/>
    <lineage>
        <taxon>Bacteria</taxon>
        <taxon>Bacillati</taxon>
        <taxon>Actinomycetota</taxon>
        <taxon>Actinomycetes</taxon>
        <taxon>Micrococcales</taxon>
        <taxon>Dermacoccaceae</taxon>
        <taxon>Dermacoccus</taxon>
    </lineage>
</organism>
<dbReference type="KEGG" id="dni:HX89_04905"/>
<dbReference type="Pfam" id="PF00665">
    <property type="entry name" value="rve"/>
    <property type="match status" value="1"/>
</dbReference>
<reference evidence="7 8" key="1">
    <citation type="submission" date="2014-07" db="EMBL/GenBank/DDBJ databases">
        <title>Genome Sequencing of Dermacoccus nishinomiyaensis.</title>
        <authorList>
            <person name="Hong K.W."/>
            <person name="Chan K.G."/>
        </authorList>
    </citation>
    <scope>NUCLEOTIDE SEQUENCE [LARGE SCALE GENOMIC DNA]</scope>
    <source>
        <strain evidence="7 8">M25</strain>
        <plasmid evidence="8">Plasmid unnamed</plasmid>
        <plasmid evidence="7">unnamed</plasmid>
    </source>
</reference>
<name>A0A075JP13_9MICO</name>
<sequence>MIRFIDEHKGQFGVESICRVLGAMECGFITSRGYRAAKARPRCARAIRDEVLIDEIRRVHQQNYGVYGQRKMWHAMRREGWMIGRDQTARLMKVAGLHGVRRGRRPFTTVASKLPDHRPDLVERDFHAMAPNELWVADITYVRTVGGFAYTAFITDACTRKIVGWSVASSLTTQALPLIALQQAITTTPAARQGGRLVHHSDRGVQYVSLAYTDTLAEHGVAPSVGTVGDSYDNALAETVNGLYKAELIYSRTTWPSTSAVELATLEWVSWWNRQRLHEALGYRTPVEVEAAYDQSHTSTLVTT</sequence>
<evidence type="ECO:0000313" key="3">
    <source>
        <dbReference type="EMBL" id="AIF39785.1"/>
    </source>
</evidence>
<evidence type="ECO:0000313" key="8">
    <source>
        <dbReference type="Proteomes" id="UP000027986"/>
    </source>
</evidence>
<evidence type="ECO:0000313" key="7">
    <source>
        <dbReference type="EMBL" id="AIF41903.1"/>
    </source>
</evidence>
<dbReference type="InterPro" id="IPR012337">
    <property type="entry name" value="RNaseH-like_sf"/>
</dbReference>
<dbReference type="HOGENOM" id="CLU_027402_4_0_11"/>
<evidence type="ECO:0000313" key="6">
    <source>
        <dbReference type="EMBL" id="AIF40721.1"/>
    </source>
</evidence>
<keyword evidence="8" id="KW-1185">Reference proteome</keyword>
<dbReference type="KEGG" id="dni:HX89_06970"/>
<dbReference type="InterPro" id="IPR001584">
    <property type="entry name" value="Integrase_cat-core"/>
</dbReference>
<accession>A0A075JP13</accession>
<dbReference type="NCBIfam" id="NF033516">
    <property type="entry name" value="transpos_IS3"/>
    <property type="match status" value="1"/>
</dbReference>
<feature type="domain" description="Integrase catalytic" evidence="2">
    <location>
        <begin position="127"/>
        <end position="294"/>
    </location>
</feature>
<gene>
    <name evidence="3" type="ORF">HX89_00860</name>
    <name evidence="4" type="ORF">HX89_04905</name>
    <name evidence="5" type="ORF">HX89_06625</name>
    <name evidence="6" type="ORF">HX89_06970</name>
    <name evidence="7" type="ORF">HX89_14475</name>
</gene>
<dbReference type="eggNOG" id="COG2801">
    <property type="taxonomic scope" value="Bacteria"/>
</dbReference>
<dbReference type="GO" id="GO:0003676">
    <property type="term" value="F:nucleic acid binding"/>
    <property type="evidence" value="ECO:0007669"/>
    <property type="project" value="InterPro"/>
</dbReference>
<dbReference type="SUPFAM" id="SSF53098">
    <property type="entry name" value="Ribonuclease H-like"/>
    <property type="match status" value="1"/>
</dbReference>
<dbReference type="InterPro" id="IPR036397">
    <property type="entry name" value="RNaseH_sf"/>
</dbReference>
<dbReference type="Pfam" id="PF13333">
    <property type="entry name" value="rve_2"/>
    <property type="match status" value="1"/>
</dbReference>
<geneLocation type="plasmid" evidence="7 8">
    <name>unnamed</name>
</geneLocation>
<evidence type="ECO:0000256" key="1">
    <source>
        <dbReference type="ARBA" id="ARBA00002286"/>
    </source>
</evidence>
<evidence type="ECO:0000313" key="5">
    <source>
        <dbReference type="EMBL" id="AIF40669.1"/>
    </source>
</evidence>